<accession>A0A382JAQ8</accession>
<dbReference type="EMBL" id="UINC01073145">
    <property type="protein sequence ID" value="SVC09304.1"/>
    <property type="molecule type" value="Genomic_DNA"/>
</dbReference>
<gene>
    <name evidence="1" type="ORF">METZ01_LOCUS262158</name>
</gene>
<sequence>MHFKLFHHQTHQPKEIHLTKNKDKKFKEKVIKTAKKVYPEVEAQIDKAYPKDDSLPNRRLTSHALPKVELERLQHAKNYWANRDDIDNVMISVDYCRSVYQTKIGGFSYDGPKVHFNDCYTYNHSLSLDIEGRLRESDFKRLSSLTKFNSEEFAWSEVFIDLLSHQKCDNIWFDTHGFESDHIGKARLFRSGPADRRLLNLQCWVTVPDYVVRMQNMALDNYIDVVLQMERFTKVADSLETSEEKKIFQMFVFHNRPPENTKHRIAKQLKEIDLD</sequence>
<proteinExistence type="predicted"/>
<dbReference type="AlphaFoldDB" id="A0A382JAQ8"/>
<organism evidence="1">
    <name type="scientific">marine metagenome</name>
    <dbReference type="NCBI Taxonomy" id="408172"/>
    <lineage>
        <taxon>unclassified sequences</taxon>
        <taxon>metagenomes</taxon>
        <taxon>ecological metagenomes</taxon>
    </lineage>
</organism>
<name>A0A382JAQ8_9ZZZZ</name>
<feature type="non-terminal residue" evidence="1">
    <location>
        <position position="275"/>
    </location>
</feature>
<evidence type="ECO:0000313" key="1">
    <source>
        <dbReference type="EMBL" id="SVC09304.1"/>
    </source>
</evidence>
<protein>
    <submittedName>
        <fullName evidence="1">Uncharacterized protein</fullName>
    </submittedName>
</protein>
<reference evidence="1" key="1">
    <citation type="submission" date="2018-05" db="EMBL/GenBank/DDBJ databases">
        <authorList>
            <person name="Lanie J.A."/>
            <person name="Ng W.-L."/>
            <person name="Kazmierczak K.M."/>
            <person name="Andrzejewski T.M."/>
            <person name="Davidsen T.M."/>
            <person name="Wayne K.J."/>
            <person name="Tettelin H."/>
            <person name="Glass J.I."/>
            <person name="Rusch D."/>
            <person name="Podicherti R."/>
            <person name="Tsui H.-C.T."/>
            <person name="Winkler M.E."/>
        </authorList>
    </citation>
    <scope>NUCLEOTIDE SEQUENCE</scope>
</reference>